<dbReference type="eggNOG" id="COG0790">
    <property type="taxonomic scope" value="Bacteria"/>
</dbReference>
<evidence type="ECO:0008006" key="4">
    <source>
        <dbReference type="Google" id="ProtNLM"/>
    </source>
</evidence>
<dbReference type="STRING" id="945543.VIBR0546_10224"/>
<reference evidence="2 3" key="1">
    <citation type="journal article" date="2012" name="Int. J. Syst. Evol. Microbiol.">
        <title>Vibrio caribbeanicus sp. nov., isolated from the marine sponge Scleritoderma cyanea.</title>
        <authorList>
            <person name="Hoffmann M."/>
            <person name="Monday S.R."/>
            <person name="Allard M.W."/>
            <person name="Strain E.A."/>
            <person name="Whittaker P."/>
            <person name="Naum M."/>
            <person name="McCarthy P.J."/>
            <person name="Lopez J.V."/>
            <person name="Fischer M."/>
            <person name="Brown E.W."/>
        </authorList>
    </citation>
    <scope>NUCLEOTIDE SEQUENCE [LARGE SCALE GENOMIC DNA]</scope>
    <source>
        <strain evidence="2 3">LMG 20546</strain>
    </source>
</reference>
<sequence>MKQTLFVFLLLCSGKLWAMTPVEQGIRLFNQKEYQQAQQIFQQQSEQGSAYATYWLGVTQYKNSQQFEAGQTFLKAAEMGSPWAMDVLAGNGNSPCKYLGWACDAAWNDKAIPLWEKQASEGNGKAMYQLILRGKPWWEIVPIYKYKKYKEIYSKAIPNGGYRFLNSSVVWESTEEKLKYLTIAAKQGYAPAMLSLYYFLLEPETLDEALKWNHKAIKLGYPDAATSLYYAYSQGKKDSNGNIIIPPDVKKAYYYNRLSGALGGEEKEAYSITQEHILDEYGSPLADEDGRPVMKDLITQKEQAELDKQVAEFVKDIKPNMFLDETSLELF</sequence>
<dbReference type="EMBL" id="AEVS01000073">
    <property type="protein sequence ID" value="EGA65230.1"/>
    <property type="molecule type" value="Genomic_DNA"/>
</dbReference>
<keyword evidence="1" id="KW-0732">Signal</keyword>
<protein>
    <recommendedName>
        <fullName evidence="4">Sel1 repeat family protein</fullName>
    </recommendedName>
</protein>
<feature type="chain" id="PRO_5003224410" description="Sel1 repeat family protein" evidence="1">
    <location>
        <begin position="19"/>
        <end position="331"/>
    </location>
</feature>
<dbReference type="SUPFAM" id="SSF81901">
    <property type="entry name" value="HCP-like"/>
    <property type="match status" value="1"/>
</dbReference>
<evidence type="ECO:0000313" key="3">
    <source>
        <dbReference type="Proteomes" id="UP000004371"/>
    </source>
</evidence>
<feature type="signal peptide" evidence="1">
    <location>
        <begin position="1"/>
        <end position="18"/>
    </location>
</feature>
<dbReference type="Proteomes" id="UP000004371">
    <property type="component" value="Unassembled WGS sequence"/>
</dbReference>
<evidence type="ECO:0000313" key="2">
    <source>
        <dbReference type="EMBL" id="EGA65230.1"/>
    </source>
</evidence>
<dbReference type="RefSeq" id="WP_006879998.1">
    <property type="nucleotide sequence ID" value="NZ_AEVS01000073.1"/>
</dbReference>
<dbReference type="OrthoDB" id="5899447at2"/>
<name>E8LVX4_9VIBR</name>
<evidence type="ECO:0000256" key="1">
    <source>
        <dbReference type="SAM" id="SignalP"/>
    </source>
</evidence>
<proteinExistence type="predicted"/>
<gene>
    <name evidence="2" type="ORF">VIBR0546_10224</name>
</gene>
<dbReference type="Gene3D" id="1.25.40.10">
    <property type="entry name" value="Tetratricopeptide repeat domain"/>
    <property type="match status" value="2"/>
</dbReference>
<dbReference type="InterPro" id="IPR011990">
    <property type="entry name" value="TPR-like_helical_dom_sf"/>
</dbReference>
<organism evidence="2 3">
    <name type="scientific">Vibrio brasiliensis LMG 20546</name>
    <dbReference type="NCBI Taxonomy" id="945543"/>
    <lineage>
        <taxon>Bacteria</taxon>
        <taxon>Pseudomonadati</taxon>
        <taxon>Pseudomonadota</taxon>
        <taxon>Gammaproteobacteria</taxon>
        <taxon>Vibrionales</taxon>
        <taxon>Vibrionaceae</taxon>
        <taxon>Vibrio</taxon>
        <taxon>Vibrio oreintalis group</taxon>
    </lineage>
</organism>
<accession>E8LVX4</accession>
<keyword evidence="3" id="KW-1185">Reference proteome</keyword>
<dbReference type="AlphaFoldDB" id="E8LVX4"/>
<comment type="caution">
    <text evidence="2">The sequence shown here is derived from an EMBL/GenBank/DDBJ whole genome shotgun (WGS) entry which is preliminary data.</text>
</comment>